<dbReference type="EMBL" id="CP025704">
    <property type="protein sequence ID" value="AUN97052.1"/>
    <property type="molecule type" value="Genomic_DNA"/>
</dbReference>
<dbReference type="PRINTS" id="PR00922">
    <property type="entry name" value="DADACBPTASE3"/>
</dbReference>
<sequence>MRKITLKSSLLLCFLFISKNTHAGVQEDFQKIIKKHHFAESTLGLYVEDDGKKVVDINAGKLMVPASLTKVVTGGAILTKLPLNIKFVTELWSKAPIEGESLKGALCIKGGGDPSFVSEKMWYLVNEFTRSGVKTIEGDILIDASRFDSELFDAGRDSVRVDRAYDAPVSPVSFNWNSVNVYIRPGLKENDPARVFLDPINDYLELENRTKTVAKSGVKTIEVSRVKMGLRDKIIITGSISQNAGESVVYKSISNPSLWTGYHLKQFLLQRGIVVKGNIKEGDCESDSKVLAKVDSKYLNEMTSDMLKFSNNFVAEMLVKNLAAEEITKGKGASMKDGIESIKTYLDKLGLNRKDYVLENVSGLTRDNRFTAKQLALVLTSIKNDFLIFPEFLSGLPIAGVDGTMKNRLKTQDFSLVRAKTGYLDGVVGLAGYVGRKDNSPLIFVFMFNGGFDQGLAARPLFDALISELFKL</sequence>
<dbReference type="InterPro" id="IPR012338">
    <property type="entry name" value="Beta-lactam/transpept-like"/>
</dbReference>
<dbReference type="PANTHER" id="PTHR30023:SF0">
    <property type="entry name" value="PENICILLIN-SENSITIVE CARBOXYPEPTIDASE A"/>
    <property type="match status" value="1"/>
</dbReference>
<keyword evidence="4" id="KW-1185">Reference proteome</keyword>
<dbReference type="GO" id="GO:0000270">
    <property type="term" value="P:peptidoglycan metabolic process"/>
    <property type="evidence" value="ECO:0007669"/>
    <property type="project" value="TreeGrafter"/>
</dbReference>
<dbReference type="GO" id="GO:0004185">
    <property type="term" value="F:serine-type carboxypeptidase activity"/>
    <property type="evidence" value="ECO:0007669"/>
    <property type="project" value="InterPro"/>
</dbReference>
<evidence type="ECO:0000313" key="4">
    <source>
        <dbReference type="Proteomes" id="UP000235584"/>
    </source>
</evidence>
<dbReference type="Gene3D" id="3.40.710.10">
    <property type="entry name" value="DD-peptidase/beta-lactamase superfamily"/>
    <property type="match status" value="2"/>
</dbReference>
<organism evidence="3 4">
    <name type="scientific">Bacteriovorax stolpii</name>
    <name type="common">Bdellovibrio stolpii</name>
    <dbReference type="NCBI Taxonomy" id="960"/>
    <lineage>
        <taxon>Bacteria</taxon>
        <taxon>Pseudomonadati</taxon>
        <taxon>Bdellovibrionota</taxon>
        <taxon>Bacteriovoracia</taxon>
        <taxon>Bacteriovoracales</taxon>
        <taxon>Bacteriovoracaceae</taxon>
        <taxon>Bacteriovorax</taxon>
    </lineage>
</organism>
<dbReference type="AlphaFoldDB" id="A0A2K9NNI6"/>
<dbReference type="RefSeq" id="WP_102242347.1">
    <property type="nucleotide sequence ID" value="NZ_CP025704.1"/>
</dbReference>
<dbReference type="SUPFAM" id="SSF56601">
    <property type="entry name" value="beta-lactamase/transpeptidase-like"/>
    <property type="match status" value="1"/>
</dbReference>
<evidence type="ECO:0000256" key="2">
    <source>
        <dbReference type="ARBA" id="ARBA00022801"/>
    </source>
</evidence>
<keyword evidence="3" id="KW-0121">Carboxypeptidase</keyword>
<dbReference type="NCBIfam" id="TIGR00666">
    <property type="entry name" value="PBP4"/>
    <property type="match status" value="1"/>
</dbReference>
<proteinExistence type="inferred from homology"/>
<dbReference type="InterPro" id="IPR000667">
    <property type="entry name" value="Peptidase_S13"/>
</dbReference>
<dbReference type="KEGG" id="bsto:C0V70_02805"/>
<name>A0A2K9NNI6_BACTC</name>
<dbReference type="Gene3D" id="3.50.80.20">
    <property type="entry name" value="D-Ala-D-Ala carboxypeptidase C, peptidase S13"/>
    <property type="match status" value="1"/>
</dbReference>
<reference evidence="3 4" key="1">
    <citation type="submission" date="2018-01" db="EMBL/GenBank/DDBJ databases">
        <title>Complete genome sequence of Bacteriovorax stolpii DSM12778.</title>
        <authorList>
            <person name="Tang B."/>
            <person name="Chang J."/>
        </authorList>
    </citation>
    <scope>NUCLEOTIDE SEQUENCE [LARGE SCALE GENOMIC DNA]</scope>
    <source>
        <strain evidence="3 4">DSM 12778</strain>
    </source>
</reference>
<keyword evidence="3" id="KW-0645">Protease</keyword>
<dbReference type="GO" id="GO:0006508">
    <property type="term" value="P:proteolysis"/>
    <property type="evidence" value="ECO:0007669"/>
    <property type="project" value="InterPro"/>
</dbReference>
<dbReference type="PANTHER" id="PTHR30023">
    <property type="entry name" value="D-ALANYL-D-ALANINE CARBOXYPEPTIDASE"/>
    <property type="match status" value="1"/>
</dbReference>
<accession>A0A2K9NNI6</accession>
<evidence type="ECO:0000313" key="3">
    <source>
        <dbReference type="EMBL" id="AUN97052.1"/>
    </source>
</evidence>
<gene>
    <name evidence="3" type="primary">dacB</name>
    <name evidence="3" type="ORF">C0V70_02805</name>
</gene>
<evidence type="ECO:0000256" key="1">
    <source>
        <dbReference type="ARBA" id="ARBA00006096"/>
    </source>
</evidence>
<dbReference type="Proteomes" id="UP000235584">
    <property type="component" value="Chromosome"/>
</dbReference>
<keyword evidence="2" id="KW-0378">Hydrolase</keyword>
<comment type="similarity">
    <text evidence="1">Belongs to the peptidase S13 family.</text>
</comment>
<dbReference type="Pfam" id="PF02113">
    <property type="entry name" value="Peptidase_S13"/>
    <property type="match status" value="1"/>
</dbReference>
<protein>
    <submittedName>
        <fullName evidence="3">D-alanyl-D-alanine carboxypeptidase/D-alanyl-D-alanine-endopeptidase</fullName>
    </submittedName>
</protein>
<dbReference type="OrthoDB" id="5288781at2"/>